<name>A0A7W7K6D9_9SPHN</name>
<feature type="transmembrane region" description="Helical" evidence="1">
    <location>
        <begin position="316"/>
        <end position="334"/>
    </location>
</feature>
<sequence>MTPPGVGARKGSTLRIALLSMLEPAGSGQPFPRAFLRIAGASLAQHQLGLALALDCQRLICLARGTSPELIALQHAAEGAGLRFHIVAGPQQLSALVTATDELIVVTEGLFADPAQVGSLLEGTRPVVLALPDDGAVSDRFERLDINNVAAGIMRIPGSLVERLHDLPHDVDATSALTRIALQSGAQMRPVPAEARTGPAWRMIRSESEALATETEWLRLRLGRSSAVTLSDRLARVGVLSFGSSLLHGGNASGASSVGALAALVVAIALGCLHLIVPAFVLVALGWVLVRATELLRGAERQAYSVMAPAIPRADVLGWVTDLTLIAVCLLGVTETSGMAPIPIGNALFAPLMLVLMLHLAPRLLNDGLAAWTCDRAALALVLGVAAALGYLDVTVRILAVALTLAAIVLPPRRIN</sequence>
<dbReference type="Proteomes" id="UP000555448">
    <property type="component" value="Unassembled WGS sequence"/>
</dbReference>
<keyword evidence="1" id="KW-0812">Transmembrane</keyword>
<keyword evidence="3" id="KW-1185">Reference proteome</keyword>
<dbReference type="AlphaFoldDB" id="A0A7W7K6D9"/>
<evidence type="ECO:0000313" key="3">
    <source>
        <dbReference type="Proteomes" id="UP000555448"/>
    </source>
</evidence>
<protein>
    <submittedName>
        <fullName evidence="2">Uncharacterized protein</fullName>
    </submittedName>
</protein>
<keyword evidence="1" id="KW-1133">Transmembrane helix</keyword>
<reference evidence="2 3" key="1">
    <citation type="submission" date="2020-08" db="EMBL/GenBank/DDBJ databases">
        <title>Functional genomics of gut bacteria from endangered species of beetles.</title>
        <authorList>
            <person name="Carlos-Shanley C."/>
        </authorList>
    </citation>
    <scope>NUCLEOTIDE SEQUENCE [LARGE SCALE GENOMIC DNA]</scope>
    <source>
        <strain evidence="2 3">S00245</strain>
    </source>
</reference>
<dbReference type="RefSeq" id="WP_312856973.1">
    <property type="nucleotide sequence ID" value="NZ_JACHLR010000001.1"/>
</dbReference>
<comment type="caution">
    <text evidence="2">The sequence shown here is derived from an EMBL/GenBank/DDBJ whole genome shotgun (WGS) entry which is preliminary data.</text>
</comment>
<organism evidence="2 3">
    <name type="scientific">Novosphingobium chloroacetimidivorans</name>
    <dbReference type="NCBI Taxonomy" id="1428314"/>
    <lineage>
        <taxon>Bacteria</taxon>
        <taxon>Pseudomonadati</taxon>
        <taxon>Pseudomonadota</taxon>
        <taxon>Alphaproteobacteria</taxon>
        <taxon>Sphingomonadales</taxon>
        <taxon>Sphingomonadaceae</taxon>
        <taxon>Novosphingobium</taxon>
    </lineage>
</organism>
<evidence type="ECO:0000256" key="1">
    <source>
        <dbReference type="SAM" id="Phobius"/>
    </source>
</evidence>
<feature type="transmembrane region" description="Helical" evidence="1">
    <location>
        <begin position="261"/>
        <end position="290"/>
    </location>
</feature>
<keyword evidence="1" id="KW-0472">Membrane</keyword>
<proteinExistence type="predicted"/>
<feature type="transmembrane region" description="Helical" evidence="1">
    <location>
        <begin position="377"/>
        <end position="410"/>
    </location>
</feature>
<accession>A0A7W7K6D9</accession>
<feature type="transmembrane region" description="Helical" evidence="1">
    <location>
        <begin position="346"/>
        <end position="365"/>
    </location>
</feature>
<gene>
    <name evidence="2" type="ORF">HNO88_000384</name>
</gene>
<evidence type="ECO:0000313" key="2">
    <source>
        <dbReference type="EMBL" id="MBB4857087.1"/>
    </source>
</evidence>
<dbReference type="EMBL" id="JACHLR010000001">
    <property type="protein sequence ID" value="MBB4857087.1"/>
    <property type="molecule type" value="Genomic_DNA"/>
</dbReference>